<organism evidence="1 2">
    <name type="scientific">Heracleum sosnowskyi</name>
    <dbReference type="NCBI Taxonomy" id="360622"/>
    <lineage>
        <taxon>Eukaryota</taxon>
        <taxon>Viridiplantae</taxon>
        <taxon>Streptophyta</taxon>
        <taxon>Embryophyta</taxon>
        <taxon>Tracheophyta</taxon>
        <taxon>Spermatophyta</taxon>
        <taxon>Magnoliopsida</taxon>
        <taxon>eudicotyledons</taxon>
        <taxon>Gunneridae</taxon>
        <taxon>Pentapetalae</taxon>
        <taxon>asterids</taxon>
        <taxon>campanulids</taxon>
        <taxon>Apiales</taxon>
        <taxon>Apiaceae</taxon>
        <taxon>Apioideae</taxon>
        <taxon>apioid superclade</taxon>
        <taxon>Tordylieae</taxon>
        <taxon>Tordyliinae</taxon>
        <taxon>Heracleum</taxon>
    </lineage>
</organism>
<dbReference type="AlphaFoldDB" id="A0AAD8HSC1"/>
<gene>
    <name evidence="1" type="ORF">POM88_028727</name>
</gene>
<dbReference type="PANTHER" id="PTHR46932">
    <property type="entry name" value="HEAVY METAL-ASSOCIATED ISOPRENYLATED PLANT PROTEIN 47"/>
    <property type="match status" value="1"/>
</dbReference>
<keyword evidence="2" id="KW-1185">Reference proteome</keyword>
<comment type="caution">
    <text evidence="1">The sequence shown here is derived from an EMBL/GenBank/DDBJ whole genome shotgun (WGS) entry which is preliminary data.</text>
</comment>
<dbReference type="PANTHER" id="PTHR46932:SF12">
    <property type="entry name" value="HEAVY METAL-ASSOCIATED ISOPRENYLATED PLANT PROTEIN 47"/>
    <property type="match status" value="1"/>
</dbReference>
<evidence type="ECO:0000313" key="1">
    <source>
        <dbReference type="EMBL" id="KAK1372534.1"/>
    </source>
</evidence>
<accession>A0AAD8HSC1</accession>
<proteinExistence type="predicted"/>
<dbReference type="InterPro" id="IPR042885">
    <property type="entry name" value="HIPP47/16"/>
</dbReference>
<sequence length="113" mass="12394">MDHQKKYRARAMKIAATAFGVASIAMSGAAKDELVVTGEGIDTVELVRLLRKKIGSADLLSVGPLADEETKEEKANEANGIPLVWGSQPYYNYNSYLVIYVHDHYDSPSCSLM</sequence>
<reference evidence="1" key="1">
    <citation type="submission" date="2023-02" db="EMBL/GenBank/DDBJ databases">
        <title>Genome of toxic invasive species Heracleum sosnowskyi carries increased number of genes despite the absence of recent whole-genome duplications.</title>
        <authorList>
            <person name="Schelkunov M."/>
            <person name="Shtratnikova V."/>
            <person name="Makarenko M."/>
            <person name="Klepikova A."/>
            <person name="Omelchenko D."/>
            <person name="Novikova G."/>
            <person name="Obukhova E."/>
            <person name="Bogdanov V."/>
            <person name="Penin A."/>
            <person name="Logacheva M."/>
        </authorList>
    </citation>
    <scope>NUCLEOTIDE SEQUENCE</scope>
    <source>
        <strain evidence="1">Hsosn_3</strain>
        <tissue evidence="1">Leaf</tissue>
    </source>
</reference>
<name>A0AAD8HSC1_9APIA</name>
<evidence type="ECO:0000313" key="2">
    <source>
        <dbReference type="Proteomes" id="UP001237642"/>
    </source>
</evidence>
<reference evidence="1" key="2">
    <citation type="submission" date="2023-05" db="EMBL/GenBank/DDBJ databases">
        <authorList>
            <person name="Schelkunov M.I."/>
        </authorList>
    </citation>
    <scope>NUCLEOTIDE SEQUENCE</scope>
    <source>
        <strain evidence="1">Hsosn_3</strain>
        <tissue evidence="1">Leaf</tissue>
    </source>
</reference>
<dbReference type="Proteomes" id="UP001237642">
    <property type="component" value="Unassembled WGS sequence"/>
</dbReference>
<dbReference type="EMBL" id="JAUIZM010000007">
    <property type="protein sequence ID" value="KAK1372534.1"/>
    <property type="molecule type" value="Genomic_DNA"/>
</dbReference>
<dbReference type="Gene3D" id="3.30.70.100">
    <property type="match status" value="1"/>
</dbReference>
<protein>
    <submittedName>
        <fullName evidence="1">Uncharacterized protein</fullName>
    </submittedName>
</protein>